<gene>
    <name evidence="1" type="ORF">E1261_39610</name>
</gene>
<name>A0A4R4P5J5_9ACTN</name>
<dbReference type="Proteomes" id="UP000295075">
    <property type="component" value="Unassembled WGS sequence"/>
</dbReference>
<accession>A0A4R4P5J5</accession>
<keyword evidence="2" id="KW-1185">Reference proteome</keyword>
<evidence type="ECO:0000313" key="1">
    <source>
        <dbReference type="EMBL" id="TDC16083.1"/>
    </source>
</evidence>
<protein>
    <submittedName>
        <fullName evidence="1">Uncharacterized protein</fullName>
    </submittedName>
</protein>
<proteinExistence type="predicted"/>
<dbReference type="OrthoDB" id="3520945at2"/>
<dbReference type="AlphaFoldDB" id="A0A4R4P5J5"/>
<dbReference type="RefSeq" id="WP_132414900.1">
    <property type="nucleotide sequence ID" value="NZ_SMKA01000322.1"/>
</dbReference>
<organism evidence="1 2">
    <name type="scientific">Kribbella albertanoniae</name>
    <dbReference type="NCBI Taxonomy" id="1266829"/>
    <lineage>
        <taxon>Bacteria</taxon>
        <taxon>Bacillati</taxon>
        <taxon>Actinomycetota</taxon>
        <taxon>Actinomycetes</taxon>
        <taxon>Propionibacteriales</taxon>
        <taxon>Kribbellaceae</taxon>
        <taxon>Kribbella</taxon>
    </lineage>
</organism>
<sequence>MSSPKLTEDAFRSTVESLSGVRLAAVRYYPLNISDDGIEVDEWDFGGWHEPTMGVGLLAENGVQYSAVWGWSFDYHGLEVYREPMSSQLSLIGQPGGAAEVDVTEHPSWSALVGVPLLGADILWSEGDYGHRLPIAVELRAPAATAWLVAGRAAQWPADGRFYLGTDDVMAVFSQEFADAVGLPATRGRA</sequence>
<comment type="caution">
    <text evidence="1">The sequence shown here is derived from an EMBL/GenBank/DDBJ whole genome shotgun (WGS) entry which is preliminary data.</text>
</comment>
<reference evidence="1 2" key="1">
    <citation type="submission" date="2019-03" db="EMBL/GenBank/DDBJ databases">
        <title>Draft genome sequences of novel Actinobacteria.</title>
        <authorList>
            <person name="Sahin N."/>
            <person name="Ay H."/>
            <person name="Saygin H."/>
        </authorList>
    </citation>
    <scope>NUCLEOTIDE SEQUENCE [LARGE SCALE GENOMIC DNA]</scope>
    <source>
        <strain evidence="1 2">JCM 30547</strain>
    </source>
</reference>
<evidence type="ECO:0000313" key="2">
    <source>
        <dbReference type="Proteomes" id="UP000295075"/>
    </source>
</evidence>
<dbReference type="EMBL" id="SMKA01000322">
    <property type="protein sequence ID" value="TDC16083.1"/>
    <property type="molecule type" value="Genomic_DNA"/>
</dbReference>